<dbReference type="AlphaFoldDB" id="A0A0E9S9J2"/>
<sequence length="31" mass="3788">MQRLGRHCAICWILKKRKSTARSHWDVQKLH</sequence>
<reference evidence="1" key="2">
    <citation type="journal article" date="2015" name="Fish Shellfish Immunol.">
        <title>Early steps in the European eel (Anguilla anguilla)-Vibrio vulnificus interaction in the gills: Role of the RtxA13 toxin.</title>
        <authorList>
            <person name="Callol A."/>
            <person name="Pajuelo D."/>
            <person name="Ebbesson L."/>
            <person name="Teles M."/>
            <person name="MacKenzie S."/>
            <person name="Amaro C."/>
        </authorList>
    </citation>
    <scope>NUCLEOTIDE SEQUENCE</scope>
</reference>
<reference evidence="1" key="1">
    <citation type="submission" date="2014-11" db="EMBL/GenBank/DDBJ databases">
        <authorList>
            <person name="Amaro Gonzalez C."/>
        </authorList>
    </citation>
    <scope>NUCLEOTIDE SEQUENCE</scope>
</reference>
<dbReference type="EMBL" id="GBXM01070700">
    <property type="protein sequence ID" value="JAH37877.1"/>
    <property type="molecule type" value="Transcribed_RNA"/>
</dbReference>
<protein>
    <submittedName>
        <fullName evidence="1">Uncharacterized protein</fullName>
    </submittedName>
</protein>
<name>A0A0E9S9J2_ANGAN</name>
<evidence type="ECO:0000313" key="1">
    <source>
        <dbReference type="EMBL" id="JAH37877.1"/>
    </source>
</evidence>
<accession>A0A0E9S9J2</accession>
<organism evidence="1">
    <name type="scientific">Anguilla anguilla</name>
    <name type="common">European freshwater eel</name>
    <name type="synonym">Muraena anguilla</name>
    <dbReference type="NCBI Taxonomy" id="7936"/>
    <lineage>
        <taxon>Eukaryota</taxon>
        <taxon>Metazoa</taxon>
        <taxon>Chordata</taxon>
        <taxon>Craniata</taxon>
        <taxon>Vertebrata</taxon>
        <taxon>Euteleostomi</taxon>
        <taxon>Actinopterygii</taxon>
        <taxon>Neopterygii</taxon>
        <taxon>Teleostei</taxon>
        <taxon>Anguilliformes</taxon>
        <taxon>Anguillidae</taxon>
        <taxon>Anguilla</taxon>
    </lineage>
</organism>
<proteinExistence type="predicted"/>